<protein>
    <submittedName>
        <fullName evidence="2">GDSL family lipase</fullName>
    </submittedName>
</protein>
<proteinExistence type="predicted"/>
<dbReference type="InterPro" id="IPR013830">
    <property type="entry name" value="SGNH_hydro"/>
</dbReference>
<dbReference type="EMBL" id="CP006272">
    <property type="protein sequence ID" value="AGZ41655.1"/>
    <property type="molecule type" value="Genomic_DNA"/>
</dbReference>
<evidence type="ECO:0000313" key="3">
    <source>
        <dbReference type="Proteomes" id="UP000017746"/>
    </source>
</evidence>
<name>U5W125_9ACTN</name>
<sequence length="250" mass="27466">MRYVAVGDSFTEGMGDELPDGSVRGWADLVAAGLASAEPGSVQYANLAIRGRLLDPIVNDQLEAAMALSPAPTLVTLNGGGNDMMRRGTDIERLVGLLDRAIRRCVDAGIRMVVLSGADPSERLPFGGVIQRRAEILTTRTRELVEKYDIELVDVFHDVEIRKAPYWSADRLHLNAAGHQRVAGLVLTQLGHDHAAHVVDPGPGESRRVLAEARYYREHVLPWVTRRLRGRSSGDDRTGKYLDWVPVETA</sequence>
<dbReference type="RefSeq" id="WP_023361786.1">
    <property type="nucleotide sequence ID" value="NC_022657.1"/>
</dbReference>
<evidence type="ECO:0000313" key="2">
    <source>
        <dbReference type="EMBL" id="AGZ41655.1"/>
    </source>
</evidence>
<dbReference type="OrthoDB" id="3465773at2"/>
<dbReference type="PANTHER" id="PTHR43784:SF2">
    <property type="entry name" value="GDSL-LIKE LIPASE_ACYLHYDROLASE, PUTATIVE (AFU_ORTHOLOGUE AFUA_2G00820)-RELATED"/>
    <property type="match status" value="1"/>
</dbReference>
<reference evidence="2 3" key="1">
    <citation type="journal article" date="2014" name="J. Biotechnol.">
        <title>Complete genome sequence of the actinobacterium Actinoplanes friuliensis HAG 010964, producer of the lipopeptide antibiotic friulimycin.</title>
        <authorList>
            <person name="Ruckert C."/>
            <person name="Szczepanowski R."/>
            <person name="Albersmeier A."/>
            <person name="Goesmann A."/>
            <person name="Fischer N."/>
            <person name="Steinkamper A."/>
            <person name="Puhler A."/>
            <person name="Biener R."/>
            <person name="Schwartz D."/>
            <person name="Kalinowski J."/>
        </authorList>
    </citation>
    <scope>NUCLEOTIDE SEQUENCE [LARGE SCALE GENOMIC DNA]</scope>
    <source>
        <strain evidence="2 3">DSM 7358</strain>
    </source>
</reference>
<dbReference type="InterPro" id="IPR053140">
    <property type="entry name" value="GDSL_Rv0518-like"/>
</dbReference>
<keyword evidence="3" id="KW-1185">Reference proteome</keyword>
<dbReference type="KEGG" id="afs:AFR_16885"/>
<organism evidence="2 3">
    <name type="scientific">Actinoplanes friuliensis DSM 7358</name>
    <dbReference type="NCBI Taxonomy" id="1246995"/>
    <lineage>
        <taxon>Bacteria</taxon>
        <taxon>Bacillati</taxon>
        <taxon>Actinomycetota</taxon>
        <taxon>Actinomycetes</taxon>
        <taxon>Micromonosporales</taxon>
        <taxon>Micromonosporaceae</taxon>
        <taxon>Actinoplanes</taxon>
    </lineage>
</organism>
<dbReference type="CDD" id="cd01832">
    <property type="entry name" value="SGNH_hydrolase_like_1"/>
    <property type="match status" value="1"/>
</dbReference>
<dbReference type="PANTHER" id="PTHR43784">
    <property type="entry name" value="GDSL-LIKE LIPASE/ACYLHYDROLASE, PUTATIVE (AFU_ORTHOLOGUE AFUA_2G00820)-RELATED"/>
    <property type="match status" value="1"/>
</dbReference>
<feature type="domain" description="SGNH hydrolase-type esterase" evidence="1">
    <location>
        <begin position="5"/>
        <end position="181"/>
    </location>
</feature>
<accession>U5W125</accession>
<evidence type="ECO:0000259" key="1">
    <source>
        <dbReference type="Pfam" id="PF13472"/>
    </source>
</evidence>
<dbReference type="Gene3D" id="3.40.50.1110">
    <property type="entry name" value="SGNH hydrolase"/>
    <property type="match status" value="1"/>
</dbReference>
<dbReference type="PATRIC" id="fig|1246995.3.peg.3425"/>
<dbReference type="AlphaFoldDB" id="U5W125"/>
<gene>
    <name evidence="2" type="ORF">AFR_16885</name>
</gene>
<dbReference type="InterPro" id="IPR036514">
    <property type="entry name" value="SGNH_hydro_sf"/>
</dbReference>
<dbReference type="HOGENOM" id="CLU_069365_1_0_11"/>
<dbReference type="eggNOG" id="COG2755">
    <property type="taxonomic scope" value="Bacteria"/>
</dbReference>
<dbReference type="Proteomes" id="UP000017746">
    <property type="component" value="Chromosome"/>
</dbReference>
<dbReference type="SUPFAM" id="SSF52266">
    <property type="entry name" value="SGNH hydrolase"/>
    <property type="match status" value="1"/>
</dbReference>
<dbReference type="STRING" id="1246995.AFR_16885"/>
<dbReference type="Pfam" id="PF13472">
    <property type="entry name" value="Lipase_GDSL_2"/>
    <property type="match status" value="1"/>
</dbReference>